<reference evidence="11" key="5">
    <citation type="journal article" date="2021" name="G3 (Bethesda)">
        <title>Aegilops tauschii genome assembly Aet v5.0 features greater sequence contiguity and improved annotation.</title>
        <authorList>
            <person name="Wang L."/>
            <person name="Zhu T."/>
            <person name="Rodriguez J.C."/>
            <person name="Deal K.R."/>
            <person name="Dubcovsky J."/>
            <person name="McGuire P.E."/>
            <person name="Lux T."/>
            <person name="Spannagl M."/>
            <person name="Mayer K.F.X."/>
            <person name="Baldrich P."/>
            <person name="Meyers B.C."/>
            <person name="Huo N."/>
            <person name="Gu Y.Q."/>
            <person name="Zhou H."/>
            <person name="Devos K.M."/>
            <person name="Bennetzen J.L."/>
            <person name="Unver T."/>
            <person name="Budak H."/>
            <person name="Gulick P.J."/>
            <person name="Galiba G."/>
            <person name="Kalapos B."/>
            <person name="Nelson D.R."/>
            <person name="Li P."/>
            <person name="You F.M."/>
            <person name="Luo M.C."/>
            <person name="Dvorak J."/>
        </authorList>
    </citation>
    <scope>NUCLEOTIDE SEQUENCE [LARGE SCALE GENOMIC DNA]</scope>
    <source>
        <strain evidence="11">cv. AL8/78</strain>
    </source>
</reference>
<name>A0A453DIH0_AEGTS</name>
<dbReference type="Pfam" id="PF23598">
    <property type="entry name" value="LRR_14"/>
    <property type="match status" value="2"/>
</dbReference>
<dbReference type="InterPro" id="IPR044974">
    <property type="entry name" value="Disease_R_plants"/>
</dbReference>
<keyword evidence="3" id="KW-0677">Repeat</keyword>
<evidence type="ECO:0000256" key="6">
    <source>
        <dbReference type="ARBA" id="ARBA00023054"/>
    </source>
</evidence>
<evidence type="ECO:0000256" key="2">
    <source>
        <dbReference type="ARBA" id="ARBA00022614"/>
    </source>
</evidence>
<dbReference type="InterPro" id="IPR036388">
    <property type="entry name" value="WH-like_DNA-bd_sf"/>
</dbReference>
<dbReference type="STRING" id="200361.A0A453DIH0"/>
<evidence type="ECO:0000256" key="1">
    <source>
        <dbReference type="ARBA" id="ARBA00008894"/>
    </source>
</evidence>
<feature type="compositionally biased region" description="Acidic residues" evidence="7">
    <location>
        <begin position="162"/>
        <end position="173"/>
    </location>
</feature>
<reference evidence="11" key="3">
    <citation type="journal article" date="2017" name="Nature">
        <title>Genome sequence of the progenitor of the wheat D genome Aegilops tauschii.</title>
        <authorList>
            <person name="Luo M.C."/>
            <person name="Gu Y.Q."/>
            <person name="Puiu D."/>
            <person name="Wang H."/>
            <person name="Twardziok S.O."/>
            <person name="Deal K.R."/>
            <person name="Huo N."/>
            <person name="Zhu T."/>
            <person name="Wang L."/>
            <person name="Wang Y."/>
            <person name="McGuire P.E."/>
            <person name="Liu S."/>
            <person name="Long H."/>
            <person name="Ramasamy R.K."/>
            <person name="Rodriguez J.C."/>
            <person name="Van S.L."/>
            <person name="Yuan L."/>
            <person name="Wang Z."/>
            <person name="Xia Z."/>
            <person name="Xiao L."/>
            <person name="Anderson O.D."/>
            <person name="Ouyang S."/>
            <person name="Liang Y."/>
            <person name="Zimin A.V."/>
            <person name="Pertea G."/>
            <person name="Qi P."/>
            <person name="Bennetzen J.L."/>
            <person name="Dai X."/>
            <person name="Dawson M.W."/>
            <person name="Muller H.G."/>
            <person name="Kugler K."/>
            <person name="Rivarola-Duarte L."/>
            <person name="Spannagl M."/>
            <person name="Mayer K.F.X."/>
            <person name="Lu F.H."/>
            <person name="Bevan M.W."/>
            <person name="Leroy P."/>
            <person name="Li P."/>
            <person name="You F.M."/>
            <person name="Sun Q."/>
            <person name="Liu Z."/>
            <person name="Lyons E."/>
            <person name="Wicker T."/>
            <person name="Salzberg S.L."/>
            <person name="Devos K.M."/>
            <person name="Dvorak J."/>
        </authorList>
    </citation>
    <scope>NUCLEOTIDE SEQUENCE [LARGE SCALE GENOMIC DNA]</scope>
    <source>
        <strain evidence="11">cv. AL8/78</strain>
    </source>
</reference>
<dbReference type="PANTHER" id="PTHR23155">
    <property type="entry name" value="DISEASE RESISTANCE PROTEIN RP"/>
    <property type="match status" value="1"/>
</dbReference>
<evidence type="ECO:0000256" key="5">
    <source>
        <dbReference type="ARBA" id="ARBA00022821"/>
    </source>
</evidence>
<proteinExistence type="inferred from homology"/>
<feature type="domain" description="Disease resistance R13L4/SHOC-2-like LRR" evidence="10">
    <location>
        <begin position="828"/>
        <end position="924"/>
    </location>
</feature>
<keyword evidence="6" id="KW-0175">Coiled coil</keyword>
<dbReference type="EnsemblPlants" id="AET2Gv21255300.1">
    <property type="protein sequence ID" value="AET2Gv21255300.1"/>
    <property type="gene ID" value="AET2Gv21255300"/>
</dbReference>
<dbReference type="InterPro" id="IPR041118">
    <property type="entry name" value="Rx_N"/>
</dbReference>
<dbReference type="Pfam" id="PF23559">
    <property type="entry name" value="WHD_DRP"/>
    <property type="match status" value="1"/>
</dbReference>
<dbReference type="Pfam" id="PF18052">
    <property type="entry name" value="Rx_N"/>
    <property type="match status" value="1"/>
</dbReference>
<keyword evidence="4" id="KW-0547">Nucleotide-binding</keyword>
<reference evidence="11" key="4">
    <citation type="submission" date="2019-03" db="UniProtKB">
        <authorList>
            <consortium name="EnsemblPlants"/>
        </authorList>
    </citation>
    <scope>IDENTIFICATION</scope>
</reference>
<evidence type="ECO:0000259" key="8">
    <source>
        <dbReference type="Pfam" id="PF18052"/>
    </source>
</evidence>
<dbReference type="InterPro" id="IPR032675">
    <property type="entry name" value="LRR_dom_sf"/>
</dbReference>
<evidence type="ECO:0000256" key="7">
    <source>
        <dbReference type="SAM" id="MobiDB-lite"/>
    </source>
</evidence>
<reference evidence="12" key="2">
    <citation type="journal article" date="2017" name="Nat. Plants">
        <title>The Aegilops tauschii genome reveals multiple impacts of transposons.</title>
        <authorList>
            <person name="Zhao G."/>
            <person name="Zou C."/>
            <person name="Li K."/>
            <person name="Wang K."/>
            <person name="Li T."/>
            <person name="Gao L."/>
            <person name="Zhang X."/>
            <person name="Wang H."/>
            <person name="Yang Z."/>
            <person name="Liu X."/>
            <person name="Jiang W."/>
            <person name="Mao L."/>
            <person name="Kong X."/>
            <person name="Jiao Y."/>
            <person name="Jia J."/>
        </authorList>
    </citation>
    <scope>NUCLEOTIDE SEQUENCE [LARGE SCALE GENOMIC DNA]</scope>
    <source>
        <strain evidence="12">cv. AL8/78</strain>
    </source>
</reference>
<dbReference type="Proteomes" id="UP000015105">
    <property type="component" value="Chromosome 2D"/>
</dbReference>
<evidence type="ECO:0000259" key="10">
    <source>
        <dbReference type="Pfam" id="PF23598"/>
    </source>
</evidence>
<dbReference type="FunFam" id="1.10.10.10:FF:000322">
    <property type="entry name" value="Probable disease resistance protein At1g63360"/>
    <property type="match status" value="1"/>
</dbReference>
<evidence type="ECO:0000256" key="4">
    <source>
        <dbReference type="ARBA" id="ARBA00022741"/>
    </source>
</evidence>
<dbReference type="CDD" id="cd14798">
    <property type="entry name" value="RX-CC_like"/>
    <property type="match status" value="1"/>
</dbReference>
<protein>
    <submittedName>
        <fullName evidence="11">Uncharacterized protein</fullName>
    </submittedName>
</protein>
<evidence type="ECO:0000256" key="3">
    <source>
        <dbReference type="ARBA" id="ARBA00022737"/>
    </source>
</evidence>
<dbReference type="OrthoDB" id="687885at2759"/>
<sequence>MAELASGAVGTLLGVIGQEALRLGRVRHDVQFIQEEMESMGSFLANLSGNSREHDEQVRTWMNQVRILANDCNNCIDLYLYRGDPALHLPKEGPGRYLRWAPWLLRKLLAQHRAAGQLRELKDRAQDIGNRRMRYGVEVKTESSSSGAGLTESLLLSATQDHEEEEEDDDDQHGDDPLKVALSMTTMWMDKEDYFRRRLDDWIGSVVQAAAEAEAAKKGIKLNAEAATGSKPLLPSIAFVAKNEYADHLRCKVLEVADGHFKRAKGVQDKVVPPTTKDAGNIIVFVDIRAVHYHNVPLRPHKILCYILAELEPQQGKASTYRKRWGTYKYARKTIHEIKVKINKVNVDGKINDIVVSNLGDSKDQLWDLQILDNLQEKQEIGGEELGRLLRLLIYHSTSTAAATEKDKKIKSGVSELYDDIIKQTARNLKLKIEEGCSSSELQEPKSGGSSPELQELEYEDILKTVFPETNASSITTTTAANSPHSTLVDDQIQEMVRRVTEMMHDLRELEKSDKTTPEADFHESIVKKKAEIIKKIRKQLKVKMMMQKIKKRLEGDQRILVILEVYDKHVPVWQETRNSLISLELECPIAGAVFVVTKTTQQDFSCPDLMDRIEYSLVGLYLDTVVHHTGQHMNDPQTRLILRNILRECEPHEFCMKIFAQALYTKPKRSREELSKLHSSLCARDTPESLPSMMLKFSYRELPKDYRSCLLYLAIFPQGEPIRRSTLIERWVAEGLITTKDWSWSSSVVEAEKCFDTLVARCLVCPSDIGATGKVKSCTVHKLVYGFITKIAKKQRILQTRLSRHLAHHFSIFSDVRLRSSETIEDFLKKSSQFSKLKVLDLEGCRCFQQKNQCYLRDICRKILMLKYLSLRRTDVTSLPSEINNLHELEVLDIRDTNIPAYETRTVLLRKLKRLLAGQKLKLVLAGEVDPSPSSPTDFPSVQMPEKIEKKESLEVPCNVKLKNRLKRLLPGHVDSSPADFSSVQIPEKVEKMEGVEVLSNVKPKSHQDLKDIGGLNELKKLGVVINKESDLQRLLKSINDLLKQSLRFLSITLDISIYKGSSSELSLVNSPKYLESLTINGSKKCPKDLQSPSINKSTSTHMGKILELLTNNGNKLAKVTLSCTFLSQEHLNVLAKLENLRCVKLRHNAYTKSNLIFKEGEFKNLNRFLVEGTNMTEIIFDNGAATQLEKIVLSSTNIVPISGVNYLQNLEELELNHIKNKGKLHSLLHNADHITKVTLRDTLLEQSDLEILAQKPNMRCIVLLDKTGSQLILNKDEFQNVNLPIVDKLPTSKELNGGIVPDKVKEDIKTPEGRSLDCEQRKPENQDQAKGNTREPDGAARCPSLWKAKGWCGRY</sequence>
<dbReference type="Gene3D" id="1.10.10.10">
    <property type="entry name" value="Winged helix-like DNA-binding domain superfamily/Winged helix DNA-binding domain"/>
    <property type="match status" value="1"/>
</dbReference>
<feature type="domain" description="Disease resistance N-terminal" evidence="8">
    <location>
        <begin position="7"/>
        <end position="83"/>
    </location>
</feature>
<feature type="region of interest" description="Disordered" evidence="7">
    <location>
        <begin position="1307"/>
        <end position="1343"/>
    </location>
</feature>
<keyword evidence="5" id="KW-0611">Plant defense</keyword>
<accession>A0A453DIH0</accession>
<feature type="domain" description="Disease resistance protein winged helix" evidence="9">
    <location>
        <begin position="716"/>
        <end position="788"/>
    </location>
</feature>
<evidence type="ECO:0000259" key="9">
    <source>
        <dbReference type="Pfam" id="PF23559"/>
    </source>
</evidence>
<dbReference type="GO" id="GO:0002758">
    <property type="term" value="P:innate immune response-activating signaling pathway"/>
    <property type="evidence" value="ECO:0007669"/>
    <property type="project" value="UniProtKB-ARBA"/>
</dbReference>
<dbReference type="Gene3D" id="3.80.10.10">
    <property type="entry name" value="Ribonuclease Inhibitor"/>
    <property type="match status" value="2"/>
</dbReference>
<dbReference type="Gene3D" id="1.20.5.4130">
    <property type="match status" value="1"/>
</dbReference>
<feature type="domain" description="Disease resistance R13L4/SHOC-2-like LRR" evidence="10">
    <location>
        <begin position="984"/>
        <end position="1202"/>
    </location>
</feature>
<feature type="compositionally biased region" description="Basic and acidic residues" evidence="7">
    <location>
        <begin position="1307"/>
        <end position="1340"/>
    </location>
</feature>
<dbReference type="InterPro" id="IPR055414">
    <property type="entry name" value="LRR_R13L4/SHOC2-like"/>
</dbReference>
<dbReference type="GO" id="GO:0000166">
    <property type="term" value="F:nucleotide binding"/>
    <property type="evidence" value="ECO:0007669"/>
    <property type="project" value="UniProtKB-KW"/>
</dbReference>
<comment type="similarity">
    <text evidence="1">Belongs to the disease resistance NB-LRR family.</text>
</comment>
<dbReference type="PANTHER" id="PTHR23155:SF1062">
    <property type="entry name" value="OS11G0579400 PROTEIN"/>
    <property type="match status" value="1"/>
</dbReference>
<evidence type="ECO:0000313" key="12">
    <source>
        <dbReference type="Proteomes" id="UP000015105"/>
    </source>
</evidence>
<keyword evidence="12" id="KW-1185">Reference proteome</keyword>
<keyword evidence="2" id="KW-0433">Leucine-rich repeat</keyword>
<organism evidence="11 12">
    <name type="scientific">Aegilops tauschii subsp. strangulata</name>
    <name type="common">Goatgrass</name>
    <dbReference type="NCBI Taxonomy" id="200361"/>
    <lineage>
        <taxon>Eukaryota</taxon>
        <taxon>Viridiplantae</taxon>
        <taxon>Streptophyta</taxon>
        <taxon>Embryophyta</taxon>
        <taxon>Tracheophyta</taxon>
        <taxon>Spermatophyta</taxon>
        <taxon>Magnoliopsida</taxon>
        <taxon>Liliopsida</taxon>
        <taxon>Poales</taxon>
        <taxon>Poaceae</taxon>
        <taxon>BOP clade</taxon>
        <taxon>Pooideae</taxon>
        <taxon>Triticodae</taxon>
        <taxon>Triticeae</taxon>
        <taxon>Triticinae</taxon>
        <taxon>Aegilops</taxon>
    </lineage>
</organism>
<reference evidence="12" key="1">
    <citation type="journal article" date="2014" name="Science">
        <title>Ancient hybridizations among the ancestral genomes of bread wheat.</title>
        <authorList>
            <consortium name="International Wheat Genome Sequencing Consortium,"/>
            <person name="Marcussen T."/>
            <person name="Sandve S.R."/>
            <person name="Heier L."/>
            <person name="Spannagl M."/>
            <person name="Pfeifer M."/>
            <person name="Jakobsen K.S."/>
            <person name="Wulff B.B."/>
            <person name="Steuernagel B."/>
            <person name="Mayer K.F."/>
            <person name="Olsen O.A."/>
        </authorList>
    </citation>
    <scope>NUCLEOTIDE SEQUENCE [LARGE SCALE GENOMIC DNA]</scope>
    <source>
        <strain evidence="12">cv. AL8/78</strain>
    </source>
</reference>
<dbReference type="Gramene" id="AET2Gv21255300.1">
    <property type="protein sequence ID" value="AET2Gv21255300.1"/>
    <property type="gene ID" value="AET2Gv21255300"/>
</dbReference>
<dbReference type="GO" id="GO:0009626">
    <property type="term" value="P:plant-type hypersensitive response"/>
    <property type="evidence" value="ECO:0007669"/>
    <property type="project" value="UniProtKB-ARBA"/>
</dbReference>
<dbReference type="GO" id="GO:0042742">
    <property type="term" value="P:defense response to bacterium"/>
    <property type="evidence" value="ECO:0007669"/>
    <property type="project" value="UniProtKB-ARBA"/>
</dbReference>
<dbReference type="InterPro" id="IPR038005">
    <property type="entry name" value="RX-like_CC"/>
</dbReference>
<dbReference type="SUPFAM" id="SSF52058">
    <property type="entry name" value="L domain-like"/>
    <property type="match status" value="1"/>
</dbReference>
<evidence type="ECO:0000313" key="11">
    <source>
        <dbReference type="EnsemblPlants" id="AET2Gv21255300.1"/>
    </source>
</evidence>
<dbReference type="InterPro" id="IPR058922">
    <property type="entry name" value="WHD_DRP"/>
</dbReference>
<feature type="region of interest" description="Disordered" evidence="7">
    <location>
        <begin position="158"/>
        <end position="177"/>
    </location>
</feature>
<dbReference type="OMA" id="FHESIVK"/>